<feature type="compositionally biased region" description="Polar residues" evidence="3">
    <location>
        <begin position="243"/>
        <end position="254"/>
    </location>
</feature>
<evidence type="ECO:0000313" key="5">
    <source>
        <dbReference type="Proteomes" id="UP000221165"/>
    </source>
</evidence>
<sequence>MGTAEGKVCKKGEDLEDLRGRPSSAAISDETTREGVVSAVPSSSSTQKNPSEPSNRTAEPFLPGEADVSHRQHRQPPHTQPSHQLQSDMSSGGAGVPSFVSDPVTTSNAVPSPSPPPPSASSQNGAGSNLPATSSGSGEVMFTSSSSPASSSTGVRTSHTPSPGGSGTGSGAEMAGGSSTKPSPAALARPQQQPHSSSSPSSCPNATTAPPLSAQGGHQHHHHPTTTGGASSPAAPASDKGSNRQLSSTTSQRRPTLFNLLDALAHDSVTTPDQRNCIRSVVTDFLNHSLPHARVYTFIGAIVGHDVLHAMVRKLEEEPAKLGAPDQGGLARIEKAFGLTKSTGGSFMNEKTEKTEKSGKPDDRNSVAGGGAAAPSPSQAGVHTGGAVTTNYTSGRGGGGGGGSGGAASSADQQAPGHHSTTADTAVSDPAVSRTMRVQGTSASQNNCSPAVTPNVKLGALGAHHAREEVVIRAMRRNLEARRQLQGSLDVFDRVKWLPVRRTLTPVPVFGHSLITFSNTAVLFGGSNTEGAVSFRNLFVVNTNDFSVRGFPMSGESPCERDGHTTTGLTTAGGPAVILFGGCSKETFLNDVYVLEVDQKKYVTHRTSHTYDKALSDLHVQRG</sequence>
<feature type="compositionally biased region" description="Basic and acidic residues" evidence="3">
    <location>
        <begin position="350"/>
        <end position="365"/>
    </location>
</feature>
<feature type="compositionally biased region" description="Polar residues" evidence="3">
    <location>
        <begin position="40"/>
        <end position="57"/>
    </location>
</feature>
<feature type="compositionally biased region" description="Gly residues" evidence="3">
    <location>
        <begin position="395"/>
        <end position="406"/>
    </location>
</feature>
<organism evidence="4 5">
    <name type="scientific">Cystoisospora suis</name>
    <dbReference type="NCBI Taxonomy" id="483139"/>
    <lineage>
        <taxon>Eukaryota</taxon>
        <taxon>Sar</taxon>
        <taxon>Alveolata</taxon>
        <taxon>Apicomplexa</taxon>
        <taxon>Conoidasida</taxon>
        <taxon>Coccidia</taxon>
        <taxon>Eucoccidiorida</taxon>
        <taxon>Eimeriorina</taxon>
        <taxon>Sarcocystidae</taxon>
        <taxon>Cystoisospora</taxon>
    </lineage>
</organism>
<comment type="caution">
    <text evidence="4">The sequence shown here is derived from an EMBL/GenBank/DDBJ whole genome shotgun (WGS) entry which is preliminary data.</text>
</comment>
<evidence type="ECO:0000256" key="3">
    <source>
        <dbReference type="SAM" id="MobiDB-lite"/>
    </source>
</evidence>
<dbReference type="RefSeq" id="XP_067916665.1">
    <property type="nucleotide sequence ID" value="XM_068071359.1"/>
</dbReference>
<accession>A0A2C6J692</accession>
<feature type="compositionally biased region" description="Polar residues" evidence="3">
    <location>
        <begin position="80"/>
        <end position="90"/>
    </location>
</feature>
<dbReference type="VEuPathDB" id="ToxoDB:CSUI_011258"/>
<keyword evidence="2" id="KW-0677">Repeat</keyword>
<dbReference type="GeneID" id="94434570"/>
<dbReference type="Pfam" id="PF24681">
    <property type="entry name" value="Kelch_KLHDC2_KLHL20_DRC7"/>
    <property type="match status" value="1"/>
</dbReference>
<feature type="compositionally biased region" description="Low complexity" evidence="3">
    <location>
        <begin position="171"/>
        <end position="180"/>
    </location>
</feature>
<dbReference type="PANTHER" id="PTHR46093">
    <property type="entry name" value="ACYL-COA-BINDING DOMAIN-CONTAINING PROTEIN 5"/>
    <property type="match status" value="1"/>
</dbReference>
<evidence type="ECO:0000256" key="1">
    <source>
        <dbReference type="ARBA" id="ARBA00022441"/>
    </source>
</evidence>
<evidence type="ECO:0000256" key="2">
    <source>
        <dbReference type="ARBA" id="ARBA00022737"/>
    </source>
</evidence>
<proteinExistence type="predicted"/>
<dbReference type="EMBL" id="MIGC01010449">
    <property type="protein sequence ID" value="PHJ14931.1"/>
    <property type="molecule type" value="Genomic_DNA"/>
</dbReference>
<keyword evidence="5" id="KW-1185">Reference proteome</keyword>
<dbReference type="AlphaFoldDB" id="A0A2C6J692"/>
<dbReference type="Gene3D" id="2.120.10.80">
    <property type="entry name" value="Kelch-type beta propeller"/>
    <property type="match status" value="1"/>
</dbReference>
<dbReference type="SUPFAM" id="SSF117281">
    <property type="entry name" value="Kelch motif"/>
    <property type="match status" value="1"/>
</dbReference>
<feature type="region of interest" description="Disordered" evidence="3">
    <location>
        <begin position="1"/>
        <end position="254"/>
    </location>
</feature>
<dbReference type="PANTHER" id="PTHR46093:SF18">
    <property type="entry name" value="FIBRONECTIN TYPE-III DOMAIN-CONTAINING PROTEIN"/>
    <property type="match status" value="1"/>
</dbReference>
<name>A0A2C6J692_9APIC</name>
<evidence type="ECO:0000313" key="4">
    <source>
        <dbReference type="EMBL" id="PHJ14931.1"/>
    </source>
</evidence>
<protein>
    <submittedName>
        <fullName evidence="4">Corepressor complex crc230</fullName>
    </submittedName>
</protein>
<feature type="compositionally biased region" description="Basic and acidic residues" evidence="3">
    <location>
        <begin position="7"/>
        <end position="20"/>
    </location>
</feature>
<feature type="compositionally biased region" description="Polar residues" evidence="3">
    <location>
        <begin position="436"/>
        <end position="450"/>
    </location>
</feature>
<gene>
    <name evidence="4" type="ORF">CSUI_011258</name>
</gene>
<dbReference type="Proteomes" id="UP000221165">
    <property type="component" value="Unassembled WGS sequence"/>
</dbReference>
<feature type="compositionally biased region" description="Low complexity" evidence="3">
    <location>
        <begin position="190"/>
        <end position="202"/>
    </location>
</feature>
<keyword evidence="1" id="KW-0880">Kelch repeat</keyword>
<reference evidence="4 5" key="1">
    <citation type="journal article" date="2017" name="Int. J. Parasitol.">
        <title>The genome of the protozoan parasite Cystoisospora suis and a reverse vaccinology approach to identify vaccine candidates.</title>
        <authorList>
            <person name="Palmieri N."/>
            <person name="Shrestha A."/>
            <person name="Ruttkowski B."/>
            <person name="Beck T."/>
            <person name="Vogl C."/>
            <person name="Tomley F."/>
            <person name="Blake D.P."/>
            <person name="Joachim A."/>
        </authorList>
    </citation>
    <scope>NUCLEOTIDE SEQUENCE [LARGE SCALE GENOMIC DNA]</scope>
    <source>
        <strain evidence="4 5">Wien I</strain>
    </source>
</reference>
<feature type="region of interest" description="Disordered" evidence="3">
    <location>
        <begin position="341"/>
        <end position="450"/>
    </location>
</feature>
<feature type="compositionally biased region" description="Low complexity" evidence="3">
    <location>
        <begin position="120"/>
        <end position="129"/>
    </location>
</feature>
<dbReference type="InterPro" id="IPR015915">
    <property type="entry name" value="Kelch-typ_b-propeller"/>
</dbReference>
<feature type="non-terminal residue" evidence="4">
    <location>
        <position position="623"/>
    </location>
</feature>
<feature type="compositionally biased region" description="Low complexity" evidence="3">
    <location>
        <begin position="143"/>
        <end position="163"/>
    </location>
</feature>
<feature type="compositionally biased region" description="Low complexity" evidence="3">
    <location>
        <begin position="225"/>
        <end position="238"/>
    </location>
</feature>